<dbReference type="InterPro" id="IPR001789">
    <property type="entry name" value="Sig_transdc_resp-reg_receiver"/>
</dbReference>
<dbReference type="FunFam" id="3.30.565.10:FF:000010">
    <property type="entry name" value="Sensor histidine kinase RcsC"/>
    <property type="match status" value="1"/>
</dbReference>
<dbReference type="InterPro" id="IPR004358">
    <property type="entry name" value="Sig_transdc_His_kin-like_C"/>
</dbReference>
<evidence type="ECO:0000256" key="8">
    <source>
        <dbReference type="ARBA" id="ARBA00022741"/>
    </source>
</evidence>
<evidence type="ECO:0000256" key="2">
    <source>
        <dbReference type="ARBA" id="ARBA00004651"/>
    </source>
</evidence>
<dbReference type="InterPro" id="IPR003661">
    <property type="entry name" value="HisK_dim/P_dom"/>
</dbReference>
<dbReference type="Gene3D" id="1.10.287.130">
    <property type="match status" value="1"/>
</dbReference>
<evidence type="ECO:0000256" key="10">
    <source>
        <dbReference type="ARBA" id="ARBA00022840"/>
    </source>
</evidence>
<evidence type="ECO:0000256" key="3">
    <source>
        <dbReference type="ARBA" id="ARBA00006402"/>
    </source>
</evidence>
<comment type="caution">
    <text evidence="20">The sequence shown here is derived from an EMBL/GenBank/DDBJ whole genome shotgun (WGS) entry which is preliminary data.</text>
</comment>
<evidence type="ECO:0000313" key="20">
    <source>
        <dbReference type="EMBL" id="RCW48462.1"/>
    </source>
</evidence>
<sequence length="911" mass="101852">MRFTIGKKIFTGFLSAAVLLGAASGLSYYFMNKINDSYTDLINRRVTILTATKDIQVLALQQTNGLRGYLLTQSPEFINELETANEQLNVRIEQTGSLVTQPESKDSVQKLTSLNRQFKENYEQLLANYEKDRNQEEALNYFKTKVLPLGIQLGPLAKSIMDRQQQILNQGIQMNTEMVKQANEAAFLLSILAFILTLLIGFVITRHITGNLFKITKVMAGVTSNSGLRTRLPRIDVRTRDEIGEISYTFNEMAIALENYSTQEQEKSMLETNIAEMATMYQGIHDLNALAQLFITKITPMTGSSCGVFYIKQGSGDRQRLQRLAGYADNRQEIGFESFLFGEGLVGQCALENRTIMLSDIPEHYIQIVSGTGKASPSNLIIMPVEYEGQVVAVIELASFTKFSKAQQTLLQQVLNHAGITINSIAGRMQVERLLQESQALTEELQNQSEELRLQQEELRRINGQLEEQYKKSEQKTKELEITKMELEEKADQLALSSRYKSEFLANMSHELRTPLNSLLILSGLLAENADGNLRANQVKYAQTIHSSGNDLLHLINDILDLSKVESGKIEIVPDEISLTYICHFAELEFLQVAQQKGLKFTTELDAGLPPTICTDTHRLMQILRNLLANAFKFTEHGEVALRIHKADKEILSGYRGRIDLESAVAFSISDTGIGIPEEKLSLVFQAFQQEDGTTSRKYGGTGLGLSISRELAHLLDGFIEVSSDKGKGSTFTLLLPGIVGGQAAGTPIYNDEADAAHVEVTENEEKAPLLQLEDTAFAGKKILIVDDDMRNIFAITTALENKKMKVVFAENGREGIRVLQENPDIDLILMDIMLPEMDGYEAMRTIRQIPEFQSMPVIALTAKAMKDDKEKCMEAGASDYISKPVSLEQLFSLMQVWLYRQAGSYEQQTV</sequence>
<dbReference type="InterPro" id="IPR036097">
    <property type="entry name" value="HisK_dim/P_sf"/>
</dbReference>
<evidence type="ECO:0000256" key="6">
    <source>
        <dbReference type="ARBA" id="ARBA00022553"/>
    </source>
</evidence>
<keyword evidence="7" id="KW-0808">Transferase</keyword>
<dbReference type="SMART" id="SM00065">
    <property type="entry name" value="GAF"/>
    <property type="match status" value="1"/>
</dbReference>
<dbReference type="CDD" id="cd06225">
    <property type="entry name" value="HAMP"/>
    <property type="match status" value="1"/>
</dbReference>
<evidence type="ECO:0000259" key="17">
    <source>
        <dbReference type="PROSITE" id="PS50109"/>
    </source>
</evidence>
<feature type="modified residue" description="4-aspartylphosphate" evidence="14">
    <location>
        <position position="832"/>
    </location>
</feature>
<dbReference type="Pfam" id="PF13185">
    <property type="entry name" value="GAF_2"/>
    <property type="match status" value="1"/>
</dbReference>
<evidence type="ECO:0000256" key="13">
    <source>
        <dbReference type="ARBA" id="ARBA00074306"/>
    </source>
</evidence>
<dbReference type="AlphaFoldDB" id="A0A368W0W6"/>
<evidence type="ECO:0000256" key="16">
    <source>
        <dbReference type="SAM" id="Phobius"/>
    </source>
</evidence>
<evidence type="ECO:0000256" key="1">
    <source>
        <dbReference type="ARBA" id="ARBA00000085"/>
    </source>
</evidence>
<feature type="transmembrane region" description="Helical" evidence="16">
    <location>
        <begin position="185"/>
        <end position="204"/>
    </location>
</feature>
<dbReference type="InterPro" id="IPR011006">
    <property type="entry name" value="CheY-like_superfamily"/>
</dbReference>
<comment type="similarity">
    <text evidence="3">In the N-terminal section; belongs to the phytochrome family.</text>
</comment>
<dbReference type="CDD" id="cd17546">
    <property type="entry name" value="REC_hyHK_CKI1_RcsC-like"/>
    <property type="match status" value="1"/>
</dbReference>
<dbReference type="PRINTS" id="PR00344">
    <property type="entry name" value="BCTRLSENSOR"/>
</dbReference>
<dbReference type="PANTHER" id="PTHR45339">
    <property type="entry name" value="HYBRID SIGNAL TRANSDUCTION HISTIDINE KINASE J"/>
    <property type="match status" value="1"/>
</dbReference>
<feature type="domain" description="Histidine kinase" evidence="17">
    <location>
        <begin position="507"/>
        <end position="740"/>
    </location>
</feature>
<evidence type="ECO:0000313" key="21">
    <source>
        <dbReference type="Proteomes" id="UP000252415"/>
    </source>
</evidence>
<dbReference type="OrthoDB" id="9790669at2"/>
<dbReference type="InterPro" id="IPR003660">
    <property type="entry name" value="HAMP_dom"/>
</dbReference>
<keyword evidence="10" id="KW-0067">ATP-binding</keyword>
<dbReference type="SUPFAM" id="SSF55781">
    <property type="entry name" value="GAF domain-like"/>
    <property type="match status" value="1"/>
</dbReference>
<organism evidence="20 21">
    <name type="scientific">Paenibacillus prosopidis</name>
    <dbReference type="NCBI Taxonomy" id="630520"/>
    <lineage>
        <taxon>Bacteria</taxon>
        <taxon>Bacillati</taxon>
        <taxon>Bacillota</taxon>
        <taxon>Bacilli</taxon>
        <taxon>Bacillales</taxon>
        <taxon>Paenibacillaceae</taxon>
        <taxon>Paenibacillus</taxon>
    </lineage>
</organism>
<dbReference type="InterPro" id="IPR036890">
    <property type="entry name" value="HATPase_C_sf"/>
</dbReference>
<keyword evidence="6 14" id="KW-0597">Phosphoprotein</keyword>
<dbReference type="CDD" id="cd16922">
    <property type="entry name" value="HATPase_EvgS-ArcB-TorS-like"/>
    <property type="match status" value="1"/>
</dbReference>
<dbReference type="Gene3D" id="6.10.340.10">
    <property type="match status" value="1"/>
</dbReference>
<dbReference type="Proteomes" id="UP000252415">
    <property type="component" value="Unassembled WGS sequence"/>
</dbReference>
<reference evidence="20 21" key="1">
    <citation type="submission" date="2018-07" db="EMBL/GenBank/DDBJ databases">
        <title>Genomic Encyclopedia of Type Strains, Phase III (KMG-III): the genomes of soil and plant-associated and newly described type strains.</title>
        <authorList>
            <person name="Whitman W."/>
        </authorList>
    </citation>
    <scope>NUCLEOTIDE SEQUENCE [LARGE SCALE GENOMIC DNA]</scope>
    <source>
        <strain evidence="20 21">CECT 7506</strain>
    </source>
</reference>
<evidence type="ECO:0000256" key="4">
    <source>
        <dbReference type="ARBA" id="ARBA00012438"/>
    </source>
</evidence>
<evidence type="ECO:0000259" key="19">
    <source>
        <dbReference type="PROSITE" id="PS50885"/>
    </source>
</evidence>
<evidence type="ECO:0000256" key="15">
    <source>
        <dbReference type="SAM" id="Coils"/>
    </source>
</evidence>
<keyword evidence="12 16" id="KW-0472">Membrane</keyword>
<dbReference type="SMART" id="SM00387">
    <property type="entry name" value="HATPase_c"/>
    <property type="match status" value="1"/>
</dbReference>
<keyword evidence="21" id="KW-1185">Reference proteome</keyword>
<evidence type="ECO:0000256" key="12">
    <source>
        <dbReference type="ARBA" id="ARBA00023136"/>
    </source>
</evidence>
<dbReference type="Pfam" id="PF00072">
    <property type="entry name" value="Response_reg"/>
    <property type="match status" value="1"/>
</dbReference>
<dbReference type="Gene3D" id="3.40.50.2300">
    <property type="match status" value="1"/>
</dbReference>
<keyword evidence="11" id="KW-0902">Two-component regulatory system</keyword>
<dbReference type="GO" id="GO:0005886">
    <property type="term" value="C:plasma membrane"/>
    <property type="evidence" value="ECO:0007669"/>
    <property type="project" value="UniProtKB-SubCell"/>
</dbReference>
<dbReference type="RefSeq" id="WP_114380066.1">
    <property type="nucleotide sequence ID" value="NZ_QPJD01000006.1"/>
</dbReference>
<comment type="catalytic activity">
    <reaction evidence="1">
        <text>ATP + protein L-histidine = ADP + protein N-phospho-L-histidine.</text>
        <dbReference type="EC" id="2.7.13.3"/>
    </reaction>
</comment>
<dbReference type="Pfam" id="PF05227">
    <property type="entry name" value="CHASE3"/>
    <property type="match status" value="1"/>
</dbReference>
<keyword evidence="9 20" id="KW-0418">Kinase</keyword>
<dbReference type="SUPFAM" id="SSF52172">
    <property type="entry name" value="CheY-like"/>
    <property type="match status" value="1"/>
</dbReference>
<dbReference type="GO" id="GO:0005524">
    <property type="term" value="F:ATP binding"/>
    <property type="evidence" value="ECO:0007669"/>
    <property type="project" value="UniProtKB-KW"/>
</dbReference>
<dbReference type="SUPFAM" id="SSF55874">
    <property type="entry name" value="ATPase domain of HSP90 chaperone/DNA topoisomerase II/histidine kinase"/>
    <property type="match status" value="1"/>
</dbReference>
<dbReference type="CDD" id="cd00082">
    <property type="entry name" value="HisKA"/>
    <property type="match status" value="1"/>
</dbReference>
<comment type="subcellular location">
    <subcellularLocation>
        <location evidence="2">Cell membrane</location>
        <topology evidence="2">Multi-pass membrane protein</topology>
    </subcellularLocation>
</comment>
<dbReference type="SUPFAM" id="SSF47384">
    <property type="entry name" value="Homodimeric domain of signal transducing histidine kinase"/>
    <property type="match status" value="1"/>
</dbReference>
<dbReference type="InterPro" id="IPR003018">
    <property type="entry name" value="GAF"/>
</dbReference>
<dbReference type="GO" id="GO:0000155">
    <property type="term" value="F:phosphorelay sensor kinase activity"/>
    <property type="evidence" value="ECO:0007669"/>
    <property type="project" value="InterPro"/>
</dbReference>
<dbReference type="Gene3D" id="3.30.450.40">
    <property type="match status" value="1"/>
</dbReference>
<dbReference type="PANTHER" id="PTHR45339:SF1">
    <property type="entry name" value="HYBRID SIGNAL TRANSDUCTION HISTIDINE KINASE J"/>
    <property type="match status" value="1"/>
</dbReference>
<gene>
    <name evidence="20" type="ORF">DFP97_106162</name>
</gene>
<feature type="domain" description="Response regulatory" evidence="18">
    <location>
        <begin position="782"/>
        <end position="899"/>
    </location>
</feature>
<feature type="coiled-coil region" evidence="15">
    <location>
        <begin position="78"/>
        <end position="139"/>
    </location>
</feature>
<keyword evidence="16" id="KW-1133">Transmembrane helix</keyword>
<keyword evidence="8" id="KW-0547">Nucleotide-binding</keyword>
<dbReference type="SMART" id="SM00388">
    <property type="entry name" value="HisKA"/>
    <property type="match status" value="1"/>
</dbReference>
<name>A0A368W0W6_9BACL</name>
<dbReference type="SMART" id="SM00448">
    <property type="entry name" value="REC"/>
    <property type="match status" value="1"/>
</dbReference>
<protein>
    <recommendedName>
        <fullName evidence="13">Circadian input-output histidine kinase CikA</fullName>
        <ecNumber evidence="4">2.7.13.3</ecNumber>
    </recommendedName>
</protein>
<evidence type="ECO:0000256" key="9">
    <source>
        <dbReference type="ARBA" id="ARBA00022777"/>
    </source>
</evidence>
<keyword evidence="16" id="KW-0812">Transmembrane</keyword>
<keyword evidence="5" id="KW-1003">Cell membrane</keyword>
<dbReference type="PROSITE" id="PS50109">
    <property type="entry name" value="HIS_KIN"/>
    <property type="match status" value="1"/>
</dbReference>
<dbReference type="Pfam" id="PF02518">
    <property type="entry name" value="HATPase_c"/>
    <property type="match status" value="1"/>
</dbReference>
<evidence type="ECO:0000256" key="14">
    <source>
        <dbReference type="PROSITE-ProRule" id="PRU00169"/>
    </source>
</evidence>
<feature type="domain" description="HAMP" evidence="19">
    <location>
        <begin position="206"/>
        <end position="262"/>
    </location>
</feature>
<evidence type="ECO:0000256" key="7">
    <source>
        <dbReference type="ARBA" id="ARBA00022679"/>
    </source>
</evidence>
<dbReference type="PROSITE" id="PS50885">
    <property type="entry name" value="HAMP"/>
    <property type="match status" value="1"/>
</dbReference>
<proteinExistence type="inferred from homology"/>
<dbReference type="InterPro" id="IPR003594">
    <property type="entry name" value="HATPase_dom"/>
</dbReference>
<dbReference type="Pfam" id="PF00512">
    <property type="entry name" value="HisKA"/>
    <property type="match status" value="1"/>
</dbReference>
<dbReference type="CDD" id="cd22265">
    <property type="entry name" value="UDM1_RNF168"/>
    <property type="match status" value="1"/>
</dbReference>
<keyword evidence="15" id="KW-0175">Coiled coil</keyword>
<dbReference type="EC" id="2.7.13.3" evidence="4"/>
<dbReference type="InterPro" id="IPR029016">
    <property type="entry name" value="GAF-like_dom_sf"/>
</dbReference>
<dbReference type="Gene3D" id="3.30.565.10">
    <property type="entry name" value="Histidine kinase-like ATPase, C-terminal domain"/>
    <property type="match status" value="1"/>
</dbReference>
<dbReference type="InterPro" id="IPR007891">
    <property type="entry name" value="CHASE3"/>
</dbReference>
<evidence type="ECO:0000256" key="5">
    <source>
        <dbReference type="ARBA" id="ARBA00022475"/>
    </source>
</evidence>
<dbReference type="PROSITE" id="PS50110">
    <property type="entry name" value="RESPONSE_REGULATORY"/>
    <property type="match status" value="1"/>
</dbReference>
<evidence type="ECO:0000259" key="18">
    <source>
        <dbReference type="PROSITE" id="PS50110"/>
    </source>
</evidence>
<feature type="coiled-coil region" evidence="15">
    <location>
        <begin position="428"/>
        <end position="497"/>
    </location>
</feature>
<dbReference type="EMBL" id="QPJD01000006">
    <property type="protein sequence ID" value="RCW48462.1"/>
    <property type="molecule type" value="Genomic_DNA"/>
</dbReference>
<accession>A0A368W0W6</accession>
<evidence type="ECO:0000256" key="11">
    <source>
        <dbReference type="ARBA" id="ARBA00023012"/>
    </source>
</evidence>
<dbReference type="InterPro" id="IPR005467">
    <property type="entry name" value="His_kinase_dom"/>
</dbReference>